<evidence type="ECO:0000313" key="1">
    <source>
        <dbReference type="EMBL" id="MBP2378857.1"/>
    </source>
</evidence>
<reference evidence="1 2" key="1">
    <citation type="submission" date="2021-03" db="EMBL/GenBank/DDBJ databases">
        <title>Sequencing the genomes of 1000 actinobacteria strains.</title>
        <authorList>
            <person name="Klenk H.-P."/>
        </authorList>
    </citation>
    <scope>NUCLEOTIDE SEQUENCE [LARGE SCALE GENOMIC DNA]</scope>
    <source>
        <strain evidence="1 2">DSM 13468</strain>
    </source>
</reference>
<dbReference type="EMBL" id="JAGIOA010000001">
    <property type="protein sequence ID" value="MBP2378857.1"/>
    <property type="molecule type" value="Genomic_DNA"/>
</dbReference>
<dbReference type="RefSeq" id="WP_210098028.1">
    <property type="nucleotide sequence ID" value="NZ_BAAAIO010000003.1"/>
</dbReference>
<organism evidence="1 2">
    <name type="scientific">Microbacterium phyllosphaerae</name>
    <dbReference type="NCBI Taxonomy" id="124798"/>
    <lineage>
        <taxon>Bacteria</taxon>
        <taxon>Bacillati</taxon>
        <taxon>Actinomycetota</taxon>
        <taxon>Actinomycetes</taxon>
        <taxon>Micrococcales</taxon>
        <taxon>Microbacteriaceae</taxon>
        <taxon>Microbacterium</taxon>
    </lineage>
</organism>
<keyword evidence="2" id="KW-1185">Reference proteome</keyword>
<dbReference type="Proteomes" id="UP000703720">
    <property type="component" value="Unassembled WGS sequence"/>
</dbReference>
<gene>
    <name evidence="1" type="ORF">JOF42_002352</name>
</gene>
<proteinExistence type="predicted"/>
<comment type="caution">
    <text evidence="1">The sequence shown here is derived from an EMBL/GenBank/DDBJ whole genome shotgun (WGS) entry which is preliminary data.</text>
</comment>
<accession>A0ABS4WRM9</accession>
<protein>
    <submittedName>
        <fullName evidence="1">Uncharacterized protein</fullName>
    </submittedName>
</protein>
<evidence type="ECO:0000313" key="2">
    <source>
        <dbReference type="Proteomes" id="UP000703720"/>
    </source>
</evidence>
<name>A0ABS4WRM9_9MICO</name>
<sequence length="80" mass="9334">MEGVVRVDFKEEDQQWLVTLYNANGDTRPGEPFPASGHENYTKLEQVLGRLTSLGYRPHRIPYNHINRGWYIFDVSPLDE</sequence>